<keyword evidence="1" id="KW-0808">Transferase</keyword>
<dbReference type="InterPro" id="IPR029058">
    <property type="entry name" value="AB_hydrolase_fold"/>
</dbReference>
<evidence type="ECO:0000313" key="1">
    <source>
        <dbReference type="EMBL" id="MBN8249987.1"/>
    </source>
</evidence>
<proteinExistence type="predicted"/>
<dbReference type="PANTHER" id="PTHR11440">
    <property type="entry name" value="LECITHIN-CHOLESTEROL ACYLTRANSFERASE-RELATED"/>
    <property type="match status" value="1"/>
</dbReference>
<evidence type="ECO:0000313" key="2">
    <source>
        <dbReference type="Proteomes" id="UP000664578"/>
    </source>
</evidence>
<dbReference type="AlphaFoldDB" id="A0A8I1MBM5"/>
<keyword evidence="1" id="KW-0012">Acyltransferase</keyword>
<dbReference type="InterPro" id="IPR003386">
    <property type="entry name" value="LACT/PDAT_acylTrfase"/>
</dbReference>
<dbReference type="Pfam" id="PF02450">
    <property type="entry name" value="LCAT"/>
    <property type="match status" value="1"/>
</dbReference>
<reference evidence="1" key="1">
    <citation type="submission" date="2020-12" db="EMBL/GenBank/DDBJ databases">
        <title>PHA producing bacteria isolated from mangrove.</title>
        <authorList>
            <person name="Zheng W."/>
            <person name="Yu S."/>
            <person name="Huang Y."/>
        </authorList>
    </citation>
    <scope>NUCLEOTIDE SEQUENCE</scope>
    <source>
        <strain evidence="1">GN22-4</strain>
    </source>
</reference>
<dbReference type="GO" id="GO:0006629">
    <property type="term" value="P:lipid metabolic process"/>
    <property type="evidence" value="ECO:0007669"/>
    <property type="project" value="InterPro"/>
</dbReference>
<dbReference type="RefSeq" id="WP_206782057.1">
    <property type="nucleotide sequence ID" value="NZ_JAEMWV010000001.1"/>
</dbReference>
<gene>
    <name evidence="1" type="ORF">JF537_00180</name>
</gene>
<dbReference type="SUPFAM" id="SSF53474">
    <property type="entry name" value="alpha/beta-Hydrolases"/>
    <property type="match status" value="1"/>
</dbReference>
<dbReference type="EMBL" id="JAEMWV010000001">
    <property type="protein sequence ID" value="MBN8249987.1"/>
    <property type="molecule type" value="Genomic_DNA"/>
</dbReference>
<name>A0A8I1MBM5_9BACI</name>
<organism evidence="1 2">
    <name type="scientific">Priestia flexa</name>
    <dbReference type="NCBI Taxonomy" id="86664"/>
    <lineage>
        <taxon>Bacteria</taxon>
        <taxon>Bacillati</taxon>
        <taxon>Bacillota</taxon>
        <taxon>Bacilli</taxon>
        <taxon>Bacillales</taxon>
        <taxon>Bacillaceae</taxon>
        <taxon>Priestia</taxon>
    </lineage>
</organism>
<comment type="caution">
    <text evidence="1">The sequence shown here is derived from an EMBL/GenBank/DDBJ whole genome shotgun (WGS) entry which is preliminary data.</text>
</comment>
<sequence length="877" mass="101503">METKQKPTIIFIHGTMGSALRKNGVKLWPAYLGKKTDYKKILTPVTENDGIEPYRLFNTYLPLKRHLLCLDYKVVDFLYDWRKNNLDHLLLLKQKIEEIDSEEVIIMAHSMGGILAKLCLNKYKNEPFINKVIKLITIGTPWKGSMDAIKILKYGSKVPEKPGIVTFINKEETKLISTFFPSVYQLLPNQSYIDYLKKSTTLPYSFNGTYYYDTELFFKEVLHAEFTHDYSATFNEFFELLSQTLPTSIEHHEIIGCGIPTISVISEKSNKEPYALWDDGDGTVPLLSSFSNIDNNIQSDKYFSYLVYKKGHNFLPSYPEVYTLIEQIIKDNKQLAETPTISFNTHSDNYKKFNGYIQKVACPVEVSISDNEGKVIYGHIDAMSEEEIKDIANTEHNVTILGSTTYIVYDQEDDTSIENYNELIIDAYDEGPTSISIDKFENGNIIKREAFDTFNITPKKQARVKLKSDVTSSSLTIYEDDESIETRELKKIEFDESKITLPITTLEINGEFVVNYEEDENNNKIYLVKKEATLTVQAIQQGSFNVHETHITINNTKMVLNKEDSINLDKSLLKPGFNEIQFYTVDVFDNTEKIKSIYIYFVETAYEKIQFYFTDKHYIIKIQKDAFYDKMLREFKLSEIPPTLNFDLEEGVVGYDVVYQNVKRNLEIELQDVFGDSKQENIIVDEVKIKEIIRGSATIDKLLTVVKEFNITNPSYKFGMKDTGNKGRYTTPKQESLDACTSVEISDDLFDIKFVKTLKYDVRFSVITEKINIAKQHTYRFMFTVRDYSSNLYVDNFNLEAILEFKVNDKLYQETFVISYIVDLETYAFTIDLENVKKYLSGFWKNGKTQLIDGEITIKNKANNIAIRHLLITIENE</sequence>
<dbReference type="GO" id="GO:0008374">
    <property type="term" value="F:O-acyltransferase activity"/>
    <property type="evidence" value="ECO:0007669"/>
    <property type="project" value="InterPro"/>
</dbReference>
<protein>
    <submittedName>
        <fullName evidence="1">Acyltransferase</fullName>
    </submittedName>
</protein>
<dbReference type="Proteomes" id="UP000664578">
    <property type="component" value="Unassembled WGS sequence"/>
</dbReference>
<dbReference type="Gene3D" id="3.40.50.1820">
    <property type="entry name" value="alpha/beta hydrolase"/>
    <property type="match status" value="1"/>
</dbReference>
<accession>A0A8I1MBM5</accession>